<sequence>MNSDRRVTARVIIELLKECSMIGEMQQASYDMIKEALESMRVAEYYQHKRQLKYAGKNESTDTQIRICEVALPALEKAEKALEKDDFDKVISLLEKAINADGAKPTRRKVGRTK</sequence>
<reference evidence="1 2" key="1">
    <citation type="submission" date="2018-02" db="EMBL/GenBank/DDBJ databases">
        <authorList>
            <person name="Zack K.M."/>
            <person name="Garlena R.A."/>
            <person name="Russell D.A."/>
            <person name="Pope W.H."/>
            <person name="Jacobs-Sera D."/>
            <person name="Hatfull G.F."/>
        </authorList>
    </citation>
    <scope>NUCLEOTIDE SEQUENCE [LARGE SCALE GENOMIC DNA]</scope>
</reference>
<dbReference type="KEGG" id="vg:40101092"/>
<gene>
    <name evidence="1" type="primary">54</name>
    <name evidence="1" type="ORF">PBI_KOJI_54</name>
</gene>
<protein>
    <submittedName>
        <fullName evidence="1">Uncharacterized protein</fullName>
    </submittedName>
</protein>
<dbReference type="Proteomes" id="UP000241035">
    <property type="component" value="Segment"/>
</dbReference>
<organism evidence="1 2">
    <name type="scientific">Microbacterium phage Koji</name>
    <dbReference type="NCBI Taxonomy" id="2099625"/>
    <lineage>
        <taxon>Viruses</taxon>
        <taxon>Duplodnaviria</taxon>
        <taxon>Heunggongvirae</taxon>
        <taxon>Uroviricota</taxon>
        <taxon>Caudoviricetes</taxon>
        <taxon>Kojivirus</taxon>
        <taxon>Kojivirus koji</taxon>
    </lineage>
</organism>
<keyword evidence="2" id="KW-1185">Reference proteome</keyword>
<dbReference type="EMBL" id="MG925345">
    <property type="protein sequence ID" value="AVJ49952.1"/>
    <property type="molecule type" value="Genomic_DNA"/>
</dbReference>
<dbReference type="GeneID" id="40101092"/>
<dbReference type="RefSeq" id="YP_009624253.1">
    <property type="nucleotide sequence ID" value="NC_042118.1"/>
</dbReference>
<proteinExistence type="predicted"/>
<evidence type="ECO:0000313" key="2">
    <source>
        <dbReference type="Proteomes" id="UP000241035"/>
    </source>
</evidence>
<name>A0A2P1CFE7_9CAUD</name>
<dbReference type="OrthoDB" id="34353at10239"/>
<evidence type="ECO:0000313" key="1">
    <source>
        <dbReference type="EMBL" id="AVJ49952.1"/>
    </source>
</evidence>
<accession>A0A2P1CFE7</accession>